<dbReference type="Proteomes" id="UP000029424">
    <property type="component" value="Chromosome 2"/>
</dbReference>
<dbReference type="Pfam" id="PF07690">
    <property type="entry name" value="MFS_1"/>
    <property type="match status" value="1"/>
</dbReference>
<reference evidence="5 6" key="1">
    <citation type="submission" date="2014-06" db="EMBL/GenBank/DDBJ databases">
        <authorList>
            <person name="Bishop-Lilly K.A."/>
            <person name="Broomall S.M."/>
            <person name="Chain P.S."/>
            <person name="Chertkov O."/>
            <person name="Coyne S.R."/>
            <person name="Daligault H.E."/>
            <person name="Davenport K.W."/>
            <person name="Erkkila T."/>
            <person name="Frey K.G."/>
            <person name="Gibbons H.S."/>
            <person name="Gu W."/>
            <person name="Jaissle J."/>
            <person name="Johnson S.L."/>
            <person name="Koroleva G.I."/>
            <person name="Ladner J.T."/>
            <person name="Lo C.-C."/>
            <person name="Minogue T.D."/>
            <person name="Munk C."/>
            <person name="Palacios G.F."/>
            <person name="Redden C.L."/>
            <person name="Rosenzweig C.N."/>
            <person name="Scholz M.B."/>
            <person name="Teshima H."/>
            <person name="Xu Y."/>
        </authorList>
    </citation>
    <scope>NUCLEOTIDE SEQUENCE [LARGE SCALE GENOMIC DNA]</scope>
    <source>
        <strain evidence="5 6">EO147</strain>
    </source>
</reference>
<evidence type="ECO:0000313" key="6">
    <source>
        <dbReference type="Proteomes" id="UP000029424"/>
    </source>
</evidence>
<keyword evidence="3" id="KW-0472">Membrane</keyword>
<dbReference type="SUPFAM" id="SSF103473">
    <property type="entry name" value="MFS general substrate transporter"/>
    <property type="match status" value="1"/>
</dbReference>
<dbReference type="InterPro" id="IPR036259">
    <property type="entry name" value="MFS_trans_sf"/>
</dbReference>
<dbReference type="InterPro" id="IPR011701">
    <property type="entry name" value="MFS"/>
</dbReference>
<evidence type="ECO:0000256" key="1">
    <source>
        <dbReference type="ARBA" id="ARBA00022692"/>
    </source>
</evidence>
<evidence type="ECO:0000256" key="3">
    <source>
        <dbReference type="ARBA" id="ARBA00023136"/>
    </source>
</evidence>
<organism evidence="5 6">
    <name type="scientific">Burkholderia oklahomensis</name>
    <dbReference type="NCBI Taxonomy" id="342113"/>
    <lineage>
        <taxon>Bacteria</taxon>
        <taxon>Pseudomonadati</taxon>
        <taxon>Pseudomonadota</taxon>
        <taxon>Betaproteobacteria</taxon>
        <taxon>Burkholderiales</taxon>
        <taxon>Burkholderiaceae</taxon>
        <taxon>Burkholderia</taxon>
        <taxon>pseudomallei group</taxon>
    </lineage>
</organism>
<name>A0AAI8FRJ2_9BURK</name>
<keyword evidence="1" id="KW-0812">Transmembrane</keyword>
<dbReference type="PROSITE" id="PS50850">
    <property type="entry name" value="MFS"/>
    <property type="match status" value="1"/>
</dbReference>
<dbReference type="Gene3D" id="1.20.1250.20">
    <property type="entry name" value="MFS general substrate transporter like domains"/>
    <property type="match status" value="1"/>
</dbReference>
<protein>
    <submittedName>
        <fullName evidence="5">Major Facilitator Superfamily protein</fullName>
    </submittedName>
</protein>
<dbReference type="EMBL" id="CP008727">
    <property type="protein sequence ID" value="AIO70002.1"/>
    <property type="molecule type" value="Genomic_DNA"/>
</dbReference>
<accession>A0AAI8FRJ2</accession>
<evidence type="ECO:0000313" key="5">
    <source>
        <dbReference type="EMBL" id="AIO70002.1"/>
    </source>
</evidence>
<sequence>MLSRRIVLVSCLLGAGICVAVAGAVRSSQSAVALMSVSLFFLYVTGAIYWAIVQDVVVPERVGAVSGCLHCMGSLSGVVGPAVTGFIVERSGSFVSAFALAGAIALIGAVLSALFLRNRPRDARMLREIPIL</sequence>
<dbReference type="AlphaFoldDB" id="A0AAI8FRJ2"/>
<dbReference type="GO" id="GO:0022857">
    <property type="term" value="F:transmembrane transporter activity"/>
    <property type="evidence" value="ECO:0007669"/>
    <property type="project" value="InterPro"/>
</dbReference>
<evidence type="ECO:0000256" key="2">
    <source>
        <dbReference type="ARBA" id="ARBA00022989"/>
    </source>
</evidence>
<keyword evidence="2" id="KW-1133">Transmembrane helix</keyword>
<dbReference type="InterPro" id="IPR020846">
    <property type="entry name" value="MFS_dom"/>
</dbReference>
<feature type="domain" description="Major facilitator superfamily (MFS) profile" evidence="4">
    <location>
        <begin position="1"/>
        <end position="120"/>
    </location>
</feature>
<evidence type="ECO:0000259" key="4">
    <source>
        <dbReference type="PROSITE" id="PS50850"/>
    </source>
</evidence>
<gene>
    <name evidence="5" type="ORF">DM82_5651</name>
</gene>
<proteinExistence type="predicted"/>
<dbReference type="KEGG" id="bok:DM82_5651"/>
<keyword evidence="6" id="KW-1185">Reference proteome</keyword>